<dbReference type="PANTHER" id="PTHR35828:SF22">
    <property type="entry name" value="OS10G0103633 PROTEIN"/>
    <property type="match status" value="1"/>
</dbReference>
<organism evidence="3 4">
    <name type="scientific">Eragrostis curvula</name>
    <name type="common">weeping love grass</name>
    <dbReference type="NCBI Taxonomy" id="38414"/>
    <lineage>
        <taxon>Eukaryota</taxon>
        <taxon>Viridiplantae</taxon>
        <taxon>Streptophyta</taxon>
        <taxon>Embryophyta</taxon>
        <taxon>Tracheophyta</taxon>
        <taxon>Spermatophyta</taxon>
        <taxon>Magnoliopsida</taxon>
        <taxon>Liliopsida</taxon>
        <taxon>Poales</taxon>
        <taxon>Poaceae</taxon>
        <taxon>PACMAD clade</taxon>
        <taxon>Chloridoideae</taxon>
        <taxon>Eragrostideae</taxon>
        <taxon>Eragrostidinae</taxon>
        <taxon>Eragrostis</taxon>
    </lineage>
</organism>
<dbReference type="Gramene" id="TVU46043">
    <property type="protein sequence ID" value="TVU46043"/>
    <property type="gene ID" value="EJB05_05560"/>
</dbReference>
<dbReference type="AlphaFoldDB" id="A0A5J9WDF6"/>
<comment type="caution">
    <text evidence="3">The sequence shown here is derived from an EMBL/GenBank/DDBJ whole genome shotgun (WGS) entry which is preliminary data.</text>
</comment>
<evidence type="ECO:0000259" key="2">
    <source>
        <dbReference type="Pfam" id="PF24523"/>
    </source>
</evidence>
<dbReference type="EMBL" id="RWGY01000004">
    <property type="protein sequence ID" value="TVU46043.1"/>
    <property type="molecule type" value="Genomic_DNA"/>
</dbReference>
<gene>
    <name evidence="3" type="ORF">EJB05_05560</name>
</gene>
<evidence type="ECO:0000313" key="4">
    <source>
        <dbReference type="Proteomes" id="UP000324897"/>
    </source>
</evidence>
<reference evidence="3 4" key="1">
    <citation type="journal article" date="2019" name="Sci. Rep.">
        <title>A high-quality genome of Eragrostis curvula grass provides insights into Poaceae evolution and supports new strategies to enhance forage quality.</title>
        <authorList>
            <person name="Carballo J."/>
            <person name="Santos B.A.C.M."/>
            <person name="Zappacosta D."/>
            <person name="Garbus I."/>
            <person name="Selva J.P."/>
            <person name="Gallo C.A."/>
            <person name="Diaz A."/>
            <person name="Albertini E."/>
            <person name="Caccamo M."/>
            <person name="Echenique V."/>
        </authorList>
    </citation>
    <scope>NUCLEOTIDE SEQUENCE [LARGE SCALE GENOMIC DNA]</scope>
    <source>
        <strain evidence="4">cv. Victoria</strain>
        <tissue evidence="3">Leaf</tissue>
    </source>
</reference>
<protein>
    <recommendedName>
        <fullName evidence="5">F-box domain-containing protein</fullName>
    </recommendedName>
</protein>
<feature type="domain" description="DUF7595" evidence="2">
    <location>
        <begin position="105"/>
        <end position="399"/>
    </location>
</feature>
<sequence length="399" mass="43337">MCGCSLPAEMLLEIVARSDAATLVRCAASCKPLRRGIVNPAFIRRVCREPDGIVPPSLLGFIDLNPEARRKGIFSLAHPATPAAASFSEKHLAPLLSRSGAAAAAGGLVGFTSLESRNGLVLLNRLRLSRMLDRLCVYDPMTSNCTFFPGPPDSKCRFVSYEYVLLTAADGIVASSSFLLLAASFSGPMYGSLKVRTMPSDRCTWSPITVASYSGQRRRQCGGAAVIGSLIHWLTCDDNDRDFQIVTYDVCTATAGSVQLPLEGLPDQCSNIHLTSTPDGGLRLLVVDKLTISVWLLSGSAAGWTHQAMIDTKATVRSMVRSSNTDMLQIVASGVKSGVVLLRPFSRNYFDNLEEDVDTQTIIVLDVDTKETRKAKRCNMLYIPYEVDLKARLLAMKTF</sequence>
<keyword evidence="4" id="KW-1185">Reference proteome</keyword>
<dbReference type="InterPro" id="IPR036047">
    <property type="entry name" value="F-box-like_dom_sf"/>
</dbReference>
<dbReference type="Pfam" id="PF12937">
    <property type="entry name" value="F-box-like"/>
    <property type="match status" value="1"/>
</dbReference>
<evidence type="ECO:0000313" key="3">
    <source>
        <dbReference type="EMBL" id="TVU46043.1"/>
    </source>
</evidence>
<evidence type="ECO:0000259" key="1">
    <source>
        <dbReference type="Pfam" id="PF12937"/>
    </source>
</evidence>
<dbReference type="InterPro" id="IPR001810">
    <property type="entry name" value="F-box_dom"/>
</dbReference>
<dbReference type="Proteomes" id="UP000324897">
    <property type="component" value="Chromosome 5"/>
</dbReference>
<dbReference type="Pfam" id="PF24523">
    <property type="entry name" value="DUF7595"/>
    <property type="match status" value="1"/>
</dbReference>
<feature type="non-terminal residue" evidence="3">
    <location>
        <position position="1"/>
    </location>
</feature>
<feature type="domain" description="F-box" evidence="1">
    <location>
        <begin position="4"/>
        <end position="48"/>
    </location>
</feature>
<proteinExistence type="predicted"/>
<dbReference type="OrthoDB" id="672160at2759"/>
<name>A0A5J9WDF6_9POAL</name>
<dbReference type="PANTHER" id="PTHR35828">
    <property type="entry name" value="OS08G0203800 PROTEIN-RELATED"/>
    <property type="match status" value="1"/>
</dbReference>
<evidence type="ECO:0008006" key="5">
    <source>
        <dbReference type="Google" id="ProtNLM"/>
    </source>
</evidence>
<dbReference type="InterPro" id="IPR056016">
    <property type="entry name" value="DUF7595"/>
</dbReference>
<dbReference type="SUPFAM" id="SSF81383">
    <property type="entry name" value="F-box domain"/>
    <property type="match status" value="1"/>
</dbReference>
<accession>A0A5J9WDF6</accession>